<dbReference type="InterPro" id="IPR052273">
    <property type="entry name" value="PPIase_FKBP"/>
</dbReference>
<dbReference type="KEGG" id="lak:106152648"/>
<evidence type="ECO:0000256" key="7">
    <source>
        <dbReference type="ARBA" id="ARBA00023110"/>
    </source>
</evidence>
<dbReference type="Gene3D" id="1.10.238.10">
    <property type="entry name" value="EF-hand"/>
    <property type="match status" value="1"/>
</dbReference>
<keyword evidence="14" id="KW-1185">Reference proteome</keyword>
<organism evidence="14 15">
    <name type="scientific">Lingula anatina</name>
    <name type="common">Brachiopod</name>
    <name type="synonym">Lingula unguis</name>
    <dbReference type="NCBI Taxonomy" id="7574"/>
    <lineage>
        <taxon>Eukaryota</taxon>
        <taxon>Metazoa</taxon>
        <taxon>Spiralia</taxon>
        <taxon>Lophotrochozoa</taxon>
        <taxon>Brachiopoda</taxon>
        <taxon>Linguliformea</taxon>
        <taxon>Lingulata</taxon>
        <taxon>Lingulida</taxon>
        <taxon>Linguloidea</taxon>
        <taxon>Lingulidae</taxon>
        <taxon>Lingula</taxon>
    </lineage>
</organism>
<accession>A0A1S3H6M9</accession>
<dbReference type="GO" id="GO:0005783">
    <property type="term" value="C:endoplasmic reticulum"/>
    <property type="evidence" value="ECO:0007669"/>
    <property type="project" value="UniProtKB-ARBA"/>
</dbReference>
<feature type="domain" description="PPIase FKBP-type" evidence="12">
    <location>
        <begin position="47"/>
        <end position="136"/>
    </location>
</feature>
<dbReference type="InterPro" id="IPR002048">
    <property type="entry name" value="EF_hand_dom"/>
</dbReference>
<dbReference type="PROSITE" id="PS00018">
    <property type="entry name" value="EF_HAND_1"/>
    <property type="match status" value="2"/>
</dbReference>
<dbReference type="PANTHER" id="PTHR46222">
    <property type="entry name" value="PEPTIDYL-PROLYL CIS-TRANS ISOMERASE FKBP7/14"/>
    <property type="match status" value="1"/>
</dbReference>
<evidence type="ECO:0000256" key="4">
    <source>
        <dbReference type="ARBA" id="ARBA00022737"/>
    </source>
</evidence>
<evidence type="ECO:0000256" key="8">
    <source>
        <dbReference type="ARBA" id="ARBA00023180"/>
    </source>
</evidence>
<dbReference type="SUPFAM" id="SSF54534">
    <property type="entry name" value="FKBP-like"/>
    <property type="match status" value="1"/>
</dbReference>
<dbReference type="InParanoid" id="A0A1S3H6M9"/>
<dbReference type="Proteomes" id="UP000085678">
    <property type="component" value="Unplaced"/>
</dbReference>
<dbReference type="InterPro" id="IPR001179">
    <property type="entry name" value="PPIase_FKBP_dom"/>
</dbReference>
<keyword evidence="9 10" id="KW-0413">Isomerase</keyword>
<proteinExistence type="predicted"/>
<dbReference type="Pfam" id="PF00254">
    <property type="entry name" value="FKBP_C"/>
    <property type="match status" value="1"/>
</dbReference>
<dbReference type="OrthoDB" id="1902587at2759"/>
<dbReference type="Gene3D" id="3.10.50.40">
    <property type="match status" value="1"/>
</dbReference>
<dbReference type="FunFam" id="3.10.50.40:FF:000006">
    <property type="entry name" value="Peptidyl-prolyl cis-trans isomerase"/>
    <property type="match status" value="1"/>
</dbReference>
<evidence type="ECO:0000256" key="6">
    <source>
        <dbReference type="ARBA" id="ARBA00022837"/>
    </source>
</evidence>
<dbReference type="Pfam" id="PF13499">
    <property type="entry name" value="EF-hand_7"/>
    <property type="match status" value="1"/>
</dbReference>
<reference evidence="15" key="1">
    <citation type="submission" date="2025-08" db="UniProtKB">
        <authorList>
            <consortium name="RefSeq"/>
        </authorList>
    </citation>
    <scope>IDENTIFICATION</scope>
    <source>
        <tissue evidence="15">Gonads</tissue>
    </source>
</reference>
<evidence type="ECO:0000256" key="5">
    <source>
        <dbReference type="ARBA" id="ARBA00022824"/>
    </source>
</evidence>
<comment type="catalytic activity">
    <reaction evidence="1 10">
        <text>[protein]-peptidylproline (omega=180) = [protein]-peptidylproline (omega=0)</text>
        <dbReference type="Rhea" id="RHEA:16237"/>
        <dbReference type="Rhea" id="RHEA-COMP:10747"/>
        <dbReference type="Rhea" id="RHEA-COMP:10748"/>
        <dbReference type="ChEBI" id="CHEBI:83833"/>
        <dbReference type="ChEBI" id="CHEBI:83834"/>
        <dbReference type="EC" id="5.2.1.8"/>
    </reaction>
</comment>
<dbReference type="STRING" id="7574.A0A1S3H6M9"/>
<dbReference type="GO" id="GO:0005509">
    <property type="term" value="F:calcium ion binding"/>
    <property type="evidence" value="ECO:0007669"/>
    <property type="project" value="InterPro"/>
</dbReference>
<dbReference type="InterPro" id="IPR018247">
    <property type="entry name" value="EF_Hand_1_Ca_BS"/>
</dbReference>
<dbReference type="SUPFAM" id="SSF47473">
    <property type="entry name" value="EF-hand"/>
    <property type="match status" value="1"/>
</dbReference>
<evidence type="ECO:0000259" key="13">
    <source>
        <dbReference type="PROSITE" id="PS50222"/>
    </source>
</evidence>
<feature type="chain" id="PRO_5010168102" description="peptidylprolyl isomerase" evidence="11">
    <location>
        <begin position="19"/>
        <end position="214"/>
    </location>
</feature>
<keyword evidence="5" id="KW-0256">Endoplasmic reticulum</keyword>
<evidence type="ECO:0000256" key="1">
    <source>
        <dbReference type="ARBA" id="ARBA00000971"/>
    </source>
</evidence>
<gene>
    <name evidence="15" type="primary">LOC106152648</name>
</gene>
<dbReference type="CDD" id="cd00051">
    <property type="entry name" value="EFh"/>
    <property type="match status" value="1"/>
</dbReference>
<dbReference type="SMART" id="SM00054">
    <property type="entry name" value="EFh"/>
    <property type="match status" value="2"/>
</dbReference>
<evidence type="ECO:0000313" key="15">
    <source>
        <dbReference type="RefSeq" id="XP_013381775.1"/>
    </source>
</evidence>
<protein>
    <recommendedName>
        <fullName evidence="2 10">peptidylprolyl isomerase</fullName>
        <ecNumber evidence="2 10">5.2.1.8</ecNumber>
    </recommendedName>
</protein>
<evidence type="ECO:0000313" key="14">
    <source>
        <dbReference type="Proteomes" id="UP000085678"/>
    </source>
</evidence>
<dbReference type="InterPro" id="IPR046357">
    <property type="entry name" value="PPIase_dom_sf"/>
</dbReference>
<dbReference type="OMA" id="DRIPPKA"/>
<dbReference type="InterPro" id="IPR011992">
    <property type="entry name" value="EF-hand-dom_pair"/>
</dbReference>
<dbReference type="AlphaFoldDB" id="A0A1S3H6M9"/>
<dbReference type="FunCoup" id="A0A1S3H6M9">
    <property type="interactions" value="162"/>
</dbReference>
<evidence type="ECO:0000256" key="2">
    <source>
        <dbReference type="ARBA" id="ARBA00013194"/>
    </source>
</evidence>
<keyword evidence="8" id="KW-0325">Glycoprotein</keyword>
<keyword evidence="6" id="KW-0106">Calcium</keyword>
<dbReference type="GeneID" id="106152648"/>
<feature type="domain" description="EF-hand" evidence="13">
    <location>
        <begin position="181"/>
        <end position="214"/>
    </location>
</feature>
<dbReference type="EC" id="5.2.1.8" evidence="2 10"/>
<sequence length="214" mass="23993">MNLFKYLPTFMLAVLALASEEKVEEQEELQVETVFKPEECERKAKPGDMLSMHYTGTLKTDGSKFDSSHDRNEPFKFQLGAGQVIQGWDRGLTDICIGEKRKLVVPSRLGYGDQGAGDKIPGGATLMFDVECVGIEDGPKPQNIFKDIDENKDNKLSPDEVSDFIKKQMAETGSEMPGEKEHNDMVADIFKHEDKDRDGVISFEEFSGPKHDEL</sequence>
<keyword evidence="4" id="KW-0677">Repeat</keyword>
<evidence type="ECO:0000256" key="11">
    <source>
        <dbReference type="SAM" id="SignalP"/>
    </source>
</evidence>
<dbReference type="GO" id="GO:0003755">
    <property type="term" value="F:peptidyl-prolyl cis-trans isomerase activity"/>
    <property type="evidence" value="ECO:0007669"/>
    <property type="project" value="UniProtKB-KW"/>
</dbReference>
<dbReference type="PROSITE" id="PS50059">
    <property type="entry name" value="FKBP_PPIASE"/>
    <property type="match status" value="1"/>
</dbReference>
<dbReference type="PANTHER" id="PTHR46222:SF3">
    <property type="entry name" value="PEPTIDYLPROLYL ISOMERASE"/>
    <property type="match status" value="1"/>
</dbReference>
<dbReference type="RefSeq" id="XP_013381775.1">
    <property type="nucleotide sequence ID" value="XM_013526321.2"/>
</dbReference>
<evidence type="ECO:0000259" key="12">
    <source>
        <dbReference type="PROSITE" id="PS50059"/>
    </source>
</evidence>
<feature type="domain" description="EF-hand" evidence="13">
    <location>
        <begin position="136"/>
        <end position="171"/>
    </location>
</feature>
<evidence type="ECO:0000256" key="3">
    <source>
        <dbReference type="ARBA" id="ARBA00022729"/>
    </source>
</evidence>
<evidence type="ECO:0000256" key="9">
    <source>
        <dbReference type="ARBA" id="ARBA00023235"/>
    </source>
</evidence>
<keyword evidence="7 10" id="KW-0697">Rotamase</keyword>
<feature type="signal peptide" evidence="11">
    <location>
        <begin position="1"/>
        <end position="18"/>
    </location>
</feature>
<dbReference type="PROSITE" id="PS50222">
    <property type="entry name" value="EF_HAND_2"/>
    <property type="match status" value="2"/>
</dbReference>
<keyword evidence="3 11" id="KW-0732">Signal</keyword>
<evidence type="ECO:0000256" key="10">
    <source>
        <dbReference type="PROSITE-ProRule" id="PRU00277"/>
    </source>
</evidence>
<name>A0A1S3H6M9_LINAN</name>